<feature type="transmembrane region" description="Helical" evidence="1">
    <location>
        <begin position="325"/>
        <end position="344"/>
    </location>
</feature>
<reference evidence="3" key="1">
    <citation type="submission" date="2016-10" db="EMBL/GenBank/DDBJ databases">
        <authorList>
            <person name="Varghese N."/>
            <person name="Submissions S."/>
        </authorList>
    </citation>
    <scope>NUCLEOTIDE SEQUENCE [LARGE SCALE GENOMIC DNA]</scope>
    <source>
        <strain evidence="3">JS21-1</strain>
    </source>
</reference>
<feature type="transmembrane region" description="Helical" evidence="1">
    <location>
        <begin position="7"/>
        <end position="25"/>
    </location>
</feature>
<proteinExistence type="predicted"/>
<sequence>MAWWLDPIWAIVAIVMPIFCFAAYLNQFNYSLYNASANFVTWQTFGVAIFSAAMMLLGIAVGRGAVRRQNMIVLIDPDRATRVLIWFGWITIFAYVLLLGTLFYRFDLVLELLRGNAAAAGLLREALGRIPGVTSLVQFGIVFLALLSALITLAGYRMPSRIRHIALGIIVLTFLRSVLNSERLALLEILSAMFVIPVAYRWRPSALRNLAPFIGIVAVFLAFVAGEYFRSWQYYRLFYASYLDFVTQRFAGYFSTSINNGAGAYLMYGQNHPTPEITIGWISKFPGLRGFFTGDEESMMNQYLQKYATLEFNNPGGFFSAYLDYNFFLASLFMVALGVLIGVVHRSFQNRNLIGLMLYPAVFLGLTDLIRIVYIVDTRTLPIFLGTAIAFYALRPTQVPRGRFLAKVARATNS</sequence>
<feature type="transmembrane region" description="Helical" evidence="1">
    <location>
        <begin position="356"/>
        <end position="374"/>
    </location>
</feature>
<accession>A0A1H7V0E0</accession>
<evidence type="ECO:0000313" key="2">
    <source>
        <dbReference type="EMBL" id="SEM02345.1"/>
    </source>
</evidence>
<protein>
    <submittedName>
        <fullName evidence="2">Oligosaccharide repeat unit polymerase</fullName>
    </submittedName>
</protein>
<evidence type="ECO:0000256" key="1">
    <source>
        <dbReference type="SAM" id="Phobius"/>
    </source>
</evidence>
<dbReference type="OrthoDB" id="9809977at2"/>
<dbReference type="Proteomes" id="UP000199214">
    <property type="component" value="Unassembled WGS sequence"/>
</dbReference>
<name>A0A1H7V0E0_9SPHN</name>
<feature type="transmembrane region" description="Helical" evidence="1">
    <location>
        <begin position="45"/>
        <end position="62"/>
    </location>
</feature>
<keyword evidence="1" id="KW-0812">Transmembrane</keyword>
<gene>
    <name evidence="2" type="ORF">SAMN05216382_3132</name>
</gene>
<dbReference type="EMBL" id="FNZZ01000008">
    <property type="protein sequence ID" value="SEM02345.1"/>
    <property type="molecule type" value="Genomic_DNA"/>
</dbReference>
<dbReference type="STRING" id="1855283.SAMN05216382_3132"/>
<keyword evidence="1" id="KW-1133">Transmembrane helix</keyword>
<organism evidence="2 3">
    <name type="scientific">Sphingomonas palmae</name>
    <dbReference type="NCBI Taxonomy" id="1855283"/>
    <lineage>
        <taxon>Bacteria</taxon>
        <taxon>Pseudomonadati</taxon>
        <taxon>Pseudomonadota</taxon>
        <taxon>Alphaproteobacteria</taxon>
        <taxon>Sphingomonadales</taxon>
        <taxon>Sphingomonadaceae</taxon>
        <taxon>Sphingomonas</taxon>
    </lineage>
</organism>
<dbReference type="AlphaFoldDB" id="A0A1H7V0E0"/>
<dbReference type="RefSeq" id="WP_093007998.1">
    <property type="nucleotide sequence ID" value="NZ_FNZZ01000008.1"/>
</dbReference>
<keyword evidence="1" id="KW-0472">Membrane</keyword>
<evidence type="ECO:0000313" key="3">
    <source>
        <dbReference type="Proteomes" id="UP000199214"/>
    </source>
</evidence>
<feature type="transmembrane region" description="Helical" evidence="1">
    <location>
        <begin position="209"/>
        <end position="229"/>
    </location>
</feature>
<feature type="transmembrane region" description="Helical" evidence="1">
    <location>
        <begin position="83"/>
        <end position="104"/>
    </location>
</feature>
<keyword evidence="3" id="KW-1185">Reference proteome</keyword>
<feature type="transmembrane region" description="Helical" evidence="1">
    <location>
        <begin position="136"/>
        <end position="155"/>
    </location>
</feature>